<evidence type="ECO:0000256" key="1">
    <source>
        <dbReference type="ARBA" id="ARBA00004651"/>
    </source>
</evidence>
<feature type="transmembrane region" description="Helical" evidence="6">
    <location>
        <begin position="273"/>
        <end position="294"/>
    </location>
</feature>
<dbReference type="HOGENOM" id="CLU_028799_3_1_10"/>
<feature type="transmembrane region" description="Helical" evidence="6">
    <location>
        <begin position="12"/>
        <end position="32"/>
    </location>
</feature>
<dbReference type="PANTHER" id="PTHR33529">
    <property type="entry name" value="SLR0882 PROTEIN-RELATED"/>
    <property type="match status" value="1"/>
</dbReference>
<evidence type="ECO:0000256" key="4">
    <source>
        <dbReference type="ARBA" id="ARBA00022989"/>
    </source>
</evidence>
<gene>
    <name evidence="7" type="ordered locus">Aasi_0027</name>
</gene>
<dbReference type="OrthoDB" id="9807977at2"/>
<keyword evidence="8" id="KW-1185">Reference proteome</keyword>
<name>B3EU65_AMOA5</name>
<dbReference type="eggNOG" id="COG0795">
    <property type="taxonomic scope" value="Bacteria"/>
</dbReference>
<organism evidence="7 8">
    <name type="scientific">Amoebophilus asiaticus (strain 5a2)</name>
    <dbReference type="NCBI Taxonomy" id="452471"/>
    <lineage>
        <taxon>Bacteria</taxon>
        <taxon>Pseudomonadati</taxon>
        <taxon>Bacteroidota</taxon>
        <taxon>Cytophagia</taxon>
        <taxon>Cytophagales</taxon>
        <taxon>Amoebophilaceae</taxon>
        <taxon>Candidatus Amoebophilus</taxon>
    </lineage>
</organism>
<comment type="subcellular location">
    <subcellularLocation>
        <location evidence="1">Cell membrane</location>
        <topology evidence="1">Multi-pass membrane protein</topology>
    </subcellularLocation>
</comment>
<evidence type="ECO:0000256" key="5">
    <source>
        <dbReference type="ARBA" id="ARBA00023136"/>
    </source>
</evidence>
<dbReference type="AlphaFoldDB" id="B3EU65"/>
<feature type="transmembrane region" description="Helical" evidence="6">
    <location>
        <begin position="333"/>
        <end position="352"/>
    </location>
</feature>
<proteinExistence type="predicted"/>
<keyword evidence="2" id="KW-1003">Cell membrane</keyword>
<keyword evidence="3 6" id="KW-0812">Transmembrane</keyword>
<dbReference type="GO" id="GO:0043190">
    <property type="term" value="C:ATP-binding cassette (ABC) transporter complex"/>
    <property type="evidence" value="ECO:0007669"/>
    <property type="project" value="TreeGrafter"/>
</dbReference>
<reference evidence="7 8" key="1">
    <citation type="journal article" date="2010" name="J. Bacteriol.">
        <title>The genome of the amoeba symbiont 'Candidatus Amoebophilus asiaticus' reveals common mechanisms for host cell interaction among amoeba-associated bacteria.</title>
        <authorList>
            <person name="Schmitz-Esser S."/>
            <person name="Tischler P."/>
            <person name="Arnold R."/>
            <person name="Montanaro J."/>
            <person name="Wagner M."/>
            <person name="Rattei T."/>
            <person name="Horn M."/>
        </authorList>
    </citation>
    <scope>NUCLEOTIDE SEQUENCE [LARGE SCALE GENOMIC DNA]</scope>
    <source>
        <strain evidence="7 8">5a2</strain>
    </source>
</reference>
<dbReference type="STRING" id="452471.Aasi_0027"/>
<dbReference type="InterPro" id="IPR005495">
    <property type="entry name" value="LptG/LptF_permease"/>
</dbReference>
<evidence type="ECO:0000313" key="8">
    <source>
        <dbReference type="Proteomes" id="UP000001227"/>
    </source>
</evidence>
<evidence type="ECO:0000256" key="3">
    <source>
        <dbReference type="ARBA" id="ARBA00022692"/>
    </source>
</evidence>
<dbReference type="Pfam" id="PF03739">
    <property type="entry name" value="LptF_LptG"/>
    <property type="match status" value="1"/>
</dbReference>
<dbReference type="EMBL" id="CP001102">
    <property type="protein sequence ID" value="ACE05484.1"/>
    <property type="molecule type" value="Genomic_DNA"/>
</dbReference>
<dbReference type="GO" id="GO:0015920">
    <property type="term" value="P:lipopolysaccharide transport"/>
    <property type="evidence" value="ECO:0007669"/>
    <property type="project" value="TreeGrafter"/>
</dbReference>
<dbReference type="PANTHER" id="PTHR33529:SF8">
    <property type="entry name" value="PERMEASE, YJGP_YJGQ FAMILY"/>
    <property type="match status" value="1"/>
</dbReference>
<dbReference type="Proteomes" id="UP000001227">
    <property type="component" value="Chromosome"/>
</dbReference>
<dbReference type="RefSeq" id="WP_012472256.1">
    <property type="nucleotide sequence ID" value="NC_010830.1"/>
</dbReference>
<feature type="transmembrane region" description="Helical" evidence="6">
    <location>
        <begin position="301"/>
        <end position="321"/>
    </location>
</feature>
<sequence length="357" mass="41263">MKLLDRYILKKFLFSFLFILCLIILIITLIDITEKNEYFIRHKLSFREIADYYYNFLPFMTNMVSPITIFITTIFVTSRLAQRTEIIAILSGGVSFVRFLVPYLIGATFLAIFNFMLIGWILADANKKRVAFEIEYVDSPYRSSSRNIHIKLSTDTYLYVGYYRSYNGLGTDVTLETIRDNRLMEKISAKAIRWVEESGQWQLKDWICRKIDGLDEHITSGKAMDLTLNLHPEDFSINPKLHEMLTLTELDKHIQKLREKGTDNLNFFLTEKYVRYMSPFAAIILTLMGVVVSARKSRGGVGLQIALGFILALIYIAFFLFARGAANVKGNNLLLTIWMPNIVFSIITLILYKLTPK</sequence>
<feature type="transmembrane region" description="Helical" evidence="6">
    <location>
        <begin position="52"/>
        <end position="76"/>
    </location>
</feature>
<feature type="transmembrane region" description="Helical" evidence="6">
    <location>
        <begin position="96"/>
        <end position="123"/>
    </location>
</feature>
<evidence type="ECO:0000256" key="6">
    <source>
        <dbReference type="SAM" id="Phobius"/>
    </source>
</evidence>
<keyword evidence="4 6" id="KW-1133">Transmembrane helix</keyword>
<protein>
    <submittedName>
        <fullName evidence="7">Permease YjgP/YjgQ family protein</fullName>
    </submittedName>
</protein>
<accession>B3EU65</accession>
<evidence type="ECO:0000313" key="7">
    <source>
        <dbReference type="EMBL" id="ACE05484.1"/>
    </source>
</evidence>
<dbReference type="KEGG" id="aas:Aasi_0027"/>
<evidence type="ECO:0000256" key="2">
    <source>
        <dbReference type="ARBA" id="ARBA00022475"/>
    </source>
</evidence>
<keyword evidence="5 6" id="KW-0472">Membrane</keyword>